<evidence type="ECO:0000313" key="1">
    <source>
        <dbReference type="EMBL" id="KAF5814848.1"/>
    </source>
</evidence>
<evidence type="ECO:0000313" key="2">
    <source>
        <dbReference type="Proteomes" id="UP000215914"/>
    </source>
</evidence>
<organism evidence="1 2">
    <name type="scientific">Helianthus annuus</name>
    <name type="common">Common sunflower</name>
    <dbReference type="NCBI Taxonomy" id="4232"/>
    <lineage>
        <taxon>Eukaryota</taxon>
        <taxon>Viridiplantae</taxon>
        <taxon>Streptophyta</taxon>
        <taxon>Embryophyta</taxon>
        <taxon>Tracheophyta</taxon>
        <taxon>Spermatophyta</taxon>
        <taxon>Magnoliopsida</taxon>
        <taxon>eudicotyledons</taxon>
        <taxon>Gunneridae</taxon>
        <taxon>Pentapetalae</taxon>
        <taxon>asterids</taxon>
        <taxon>campanulids</taxon>
        <taxon>Asterales</taxon>
        <taxon>Asteraceae</taxon>
        <taxon>Asteroideae</taxon>
        <taxon>Heliantheae alliance</taxon>
        <taxon>Heliantheae</taxon>
        <taxon>Helianthus</taxon>
    </lineage>
</organism>
<dbReference type="Proteomes" id="UP000215914">
    <property type="component" value="Unassembled WGS sequence"/>
</dbReference>
<dbReference type="EMBL" id="MNCJ02000318">
    <property type="protein sequence ID" value="KAF5814848.1"/>
    <property type="molecule type" value="Genomic_DNA"/>
</dbReference>
<proteinExistence type="predicted"/>
<protein>
    <submittedName>
        <fullName evidence="1">Uncharacterized protein</fullName>
    </submittedName>
</protein>
<name>A0A9K3JGP6_HELAN</name>
<reference evidence="1" key="1">
    <citation type="journal article" date="2017" name="Nature">
        <title>The sunflower genome provides insights into oil metabolism, flowering and Asterid evolution.</title>
        <authorList>
            <person name="Badouin H."/>
            <person name="Gouzy J."/>
            <person name="Grassa C.J."/>
            <person name="Murat F."/>
            <person name="Staton S.E."/>
            <person name="Cottret L."/>
            <person name="Lelandais-Briere C."/>
            <person name="Owens G.L."/>
            <person name="Carrere S."/>
            <person name="Mayjonade B."/>
            <person name="Legrand L."/>
            <person name="Gill N."/>
            <person name="Kane N.C."/>
            <person name="Bowers J.E."/>
            <person name="Hubner S."/>
            <person name="Bellec A."/>
            <person name="Berard A."/>
            <person name="Berges H."/>
            <person name="Blanchet N."/>
            <person name="Boniface M.C."/>
            <person name="Brunel D."/>
            <person name="Catrice O."/>
            <person name="Chaidir N."/>
            <person name="Claudel C."/>
            <person name="Donnadieu C."/>
            <person name="Faraut T."/>
            <person name="Fievet G."/>
            <person name="Helmstetter N."/>
            <person name="King M."/>
            <person name="Knapp S.J."/>
            <person name="Lai Z."/>
            <person name="Le Paslier M.C."/>
            <person name="Lippi Y."/>
            <person name="Lorenzon L."/>
            <person name="Mandel J.R."/>
            <person name="Marage G."/>
            <person name="Marchand G."/>
            <person name="Marquand E."/>
            <person name="Bret-Mestries E."/>
            <person name="Morien E."/>
            <person name="Nambeesan S."/>
            <person name="Nguyen T."/>
            <person name="Pegot-Espagnet P."/>
            <person name="Pouilly N."/>
            <person name="Raftis F."/>
            <person name="Sallet E."/>
            <person name="Schiex T."/>
            <person name="Thomas J."/>
            <person name="Vandecasteele C."/>
            <person name="Vares D."/>
            <person name="Vear F."/>
            <person name="Vautrin S."/>
            <person name="Crespi M."/>
            <person name="Mangin B."/>
            <person name="Burke J.M."/>
            <person name="Salse J."/>
            <person name="Munos S."/>
            <person name="Vincourt P."/>
            <person name="Rieseberg L.H."/>
            <person name="Langlade N.B."/>
        </authorList>
    </citation>
    <scope>NUCLEOTIDE SEQUENCE</scope>
    <source>
        <tissue evidence="1">Leaves</tissue>
    </source>
</reference>
<sequence length="130" mass="15181">MITNQLPTNSLLKAQKGPYFLSKILSWGQEFLQILYSYLFKCFYKCLHVPFHIIPKPPTRVRSLYCSDLFSPLADPLVRSYPGSLKYGFAFKIRPCIESKTWNIVETPGVHFSFFEPTQVFRRLKQTLPL</sequence>
<gene>
    <name evidence="1" type="ORF">HanXRQr2_Chr03g0115771</name>
</gene>
<dbReference type="Gramene" id="mRNA:HanXRQr2_Chr03g0115771">
    <property type="protein sequence ID" value="mRNA:HanXRQr2_Chr03g0115771"/>
    <property type="gene ID" value="HanXRQr2_Chr03g0115771"/>
</dbReference>
<reference evidence="1" key="2">
    <citation type="submission" date="2020-06" db="EMBL/GenBank/DDBJ databases">
        <title>Helianthus annuus Genome sequencing and assembly Release 2.</title>
        <authorList>
            <person name="Gouzy J."/>
            <person name="Langlade N."/>
            <person name="Munos S."/>
        </authorList>
    </citation>
    <scope>NUCLEOTIDE SEQUENCE</scope>
    <source>
        <tissue evidence="1">Leaves</tissue>
    </source>
</reference>
<comment type="caution">
    <text evidence="1">The sequence shown here is derived from an EMBL/GenBank/DDBJ whole genome shotgun (WGS) entry which is preliminary data.</text>
</comment>
<keyword evidence="2" id="KW-1185">Reference proteome</keyword>
<dbReference type="AlphaFoldDB" id="A0A9K3JGP6"/>
<accession>A0A9K3JGP6</accession>